<evidence type="ECO:0000259" key="2">
    <source>
        <dbReference type="Pfam" id="PF02823"/>
    </source>
</evidence>
<dbReference type="GO" id="GO:0045259">
    <property type="term" value="C:proton-transporting ATP synthase complex"/>
    <property type="evidence" value="ECO:0007669"/>
    <property type="project" value="UniProtKB-KW"/>
</dbReference>
<gene>
    <name evidence="3" type="ORF">A3A70_00950</name>
</gene>
<evidence type="ECO:0000313" key="3">
    <source>
        <dbReference type="EMBL" id="OGC59241.1"/>
    </source>
</evidence>
<keyword evidence="1" id="KW-0139">CF(1)</keyword>
<accession>A0A1F4VPX0</accession>
<name>A0A1F4VPX0_UNCKA</name>
<dbReference type="STRING" id="1802627.A3A70_00950"/>
<keyword evidence="1" id="KW-0066">ATP synthesis</keyword>
<dbReference type="AlphaFoldDB" id="A0A1F4VPX0"/>
<proteinExistence type="predicted"/>
<dbReference type="EMBL" id="MEVK01000020">
    <property type="protein sequence ID" value="OGC59241.1"/>
    <property type="molecule type" value="Genomic_DNA"/>
</dbReference>
<dbReference type="InterPro" id="IPR020546">
    <property type="entry name" value="ATP_synth_F1_dsu/esu_N"/>
</dbReference>
<feature type="domain" description="ATP synthase F1 complex delta/epsilon subunit N-terminal" evidence="2">
    <location>
        <begin position="7"/>
        <end position="83"/>
    </location>
</feature>
<dbReference type="InterPro" id="IPR036771">
    <property type="entry name" value="ATPsynth_dsu/esu_N"/>
</dbReference>
<evidence type="ECO:0000313" key="4">
    <source>
        <dbReference type="Proteomes" id="UP000178964"/>
    </source>
</evidence>
<organism evidence="3 4">
    <name type="scientific">candidate division WWE3 bacterium RIFCSPLOWO2_01_FULL_42_11</name>
    <dbReference type="NCBI Taxonomy" id="1802627"/>
    <lineage>
        <taxon>Bacteria</taxon>
        <taxon>Katanobacteria</taxon>
    </lineage>
</organism>
<sequence>MPETALLKVIIQNPDEIVWQGEAISVSSINSAGPFDILPQHAKFISILENQKISVRTQTQTLSFNFYTSVLSIENNVVTIFANL</sequence>
<protein>
    <recommendedName>
        <fullName evidence="2">ATP synthase F1 complex delta/epsilon subunit N-terminal domain-containing protein</fullName>
    </recommendedName>
</protein>
<dbReference type="GO" id="GO:0015986">
    <property type="term" value="P:proton motive force-driven ATP synthesis"/>
    <property type="evidence" value="ECO:0007669"/>
    <property type="project" value="InterPro"/>
</dbReference>
<comment type="caution">
    <text evidence="3">The sequence shown here is derived from an EMBL/GenBank/DDBJ whole genome shotgun (WGS) entry which is preliminary data.</text>
</comment>
<evidence type="ECO:0000256" key="1">
    <source>
        <dbReference type="ARBA" id="ARBA00023196"/>
    </source>
</evidence>
<dbReference type="SUPFAM" id="SSF51344">
    <property type="entry name" value="Epsilon subunit of F1F0-ATP synthase N-terminal domain"/>
    <property type="match status" value="1"/>
</dbReference>
<dbReference type="Gene3D" id="2.60.15.10">
    <property type="entry name" value="F0F1 ATP synthase delta/epsilon subunit, N-terminal"/>
    <property type="match status" value="1"/>
</dbReference>
<dbReference type="Proteomes" id="UP000178964">
    <property type="component" value="Unassembled WGS sequence"/>
</dbReference>
<reference evidence="3 4" key="1">
    <citation type="journal article" date="2016" name="Nat. Commun.">
        <title>Thousands of microbial genomes shed light on interconnected biogeochemical processes in an aquifer system.</title>
        <authorList>
            <person name="Anantharaman K."/>
            <person name="Brown C.T."/>
            <person name="Hug L.A."/>
            <person name="Sharon I."/>
            <person name="Castelle C.J."/>
            <person name="Probst A.J."/>
            <person name="Thomas B.C."/>
            <person name="Singh A."/>
            <person name="Wilkins M.J."/>
            <person name="Karaoz U."/>
            <person name="Brodie E.L."/>
            <person name="Williams K.H."/>
            <person name="Hubbard S.S."/>
            <person name="Banfield J.F."/>
        </authorList>
    </citation>
    <scope>NUCLEOTIDE SEQUENCE [LARGE SCALE GENOMIC DNA]</scope>
</reference>
<dbReference type="Pfam" id="PF02823">
    <property type="entry name" value="ATP-synt_DE_N"/>
    <property type="match status" value="1"/>
</dbReference>